<keyword evidence="3" id="KW-0820">tRNA-binding</keyword>
<keyword evidence="3" id="KW-0694">RNA-binding</keyword>
<dbReference type="InterPro" id="IPR008513">
    <property type="entry name" value="tRNA(Met)_cyd_acetate_ligase"/>
</dbReference>
<comment type="similarity">
    <text evidence="3">Belongs to the TmcAL family.</text>
</comment>
<dbReference type="InterPro" id="IPR014729">
    <property type="entry name" value="Rossmann-like_a/b/a_fold"/>
</dbReference>
<keyword evidence="2 3" id="KW-0819">tRNA processing</keyword>
<dbReference type="GO" id="GO:0016879">
    <property type="term" value="F:ligase activity, forming carbon-nitrogen bonds"/>
    <property type="evidence" value="ECO:0007669"/>
    <property type="project" value="UniProtKB-UniRule"/>
</dbReference>
<keyword evidence="3" id="KW-0963">Cytoplasm</keyword>
<dbReference type="HAMAP" id="MF_01539">
    <property type="entry name" value="TmcAL"/>
    <property type="match status" value="1"/>
</dbReference>
<evidence type="ECO:0000313" key="5">
    <source>
        <dbReference type="Proteomes" id="UP000004014"/>
    </source>
</evidence>
<keyword evidence="3" id="KW-0547">Nucleotide-binding</keyword>
<comment type="function">
    <text evidence="3">Catalyzes the formation of N(4)-acetylcytidine (ac(4)C) at the wobble position of elongator tRNA(Met), using acetate and ATP as substrates. First activates an acetate ion to form acetyladenylate (Ac-AMP) and then transfers the acetyl group to tRNA to form ac(4)C34.</text>
</comment>
<proteinExistence type="inferred from homology"/>
<dbReference type="SUPFAM" id="SSF52374">
    <property type="entry name" value="Nucleotidylyl transferase"/>
    <property type="match status" value="1"/>
</dbReference>
<dbReference type="EMBL" id="AEYY01000039">
    <property type="protein sequence ID" value="EHC02817.1"/>
    <property type="molecule type" value="Genomic_DNA"/>
</dbReference>
<evidence type="ECO:0000256" key="2">
    <source>
        <dbReference type="ARBA" id="ARBA00022694"/>
    </source>
</evidence>
<name>A0AA87F8H4_STRSU</name>
<feature type="binding site" evidence="3">
    <location>
        <position position="95"/>
    </location>
    <ligand>
        <name>ATP</name>
        <dbReference type="ChEBI" id="CHEBI:30616"/>
    </ligand>
</feature>
<feature type="binding site" evidence="3">
    <location>
        <position position="174"/>
    </location>
    <ligand>
        <name>ATP</name>
        <dbReference type="ChEBI" id="CHEBI:30616"/>
    </ligand>
</feature>
<comment type="catalytic activity">
    <reaction evidence="3">
        <text>cytidine(34) in elongator tRNA(Met) + acetate + ATP = N(4)-acetylcytidine(34) in elongator tRNA(Met) + AMP + diphosphate</text>
        <dbReference type="Rhea" id="RHEA:58144"/>
        <dbReference type="Rhea" id="RHEA-COMP:10693"/>
        <dbReference type="Rhea" id="RHEA-COMP:10694"/>
        <dbReference type="ChEBI" id="CHEBI:30089"/>
        <dbReference type="ChEBI" id="CHEBI:30616"/>
        <dbReference type="ChEBI" id="CHEBI:33019"/>
        <dbReference type="ChEBI" id="CHEBI:74900"/>
        <dbReference type="ChEBI" id="CHEBI:82748"/>
        <dbReference type="ChEBI" id="CHEBI:456215"/>
    </reaction>
</comment>
<accession>A0AA87F8H4</accession>
<dbReference type="GO" id="GO:0000049">
    <property type="term" value="F:tRNA binding"/>
    <property type="evidence" value="ECO:0007669"/>
    <property type="project" value="UniProtKB-KW"/>
</dbReference>
<dbReference type="Pfam" id="PF05636">
    <property type="entry name" value="HIGH_NTase1"/>
    <property type="match status" value="1"/>
</dbReference>
<feature type="binding site" evidence="3">
    <location>
        <position position="151"/>
    </location>
    <ligand>
        <name>ATP</name>
        <dbReference type="ChEBI" id="CHEBI:30616"/>
    </ligand>
</feature>
<reference evidence="4 5" key="1">
    <citation type="submission" date="2011-03" db="EMBL/GenBank/DDBJ databases">
        <title>Deep-sequencing identification of multiple resistance mechanism for the high antibiotic-resistance strain Streptococcus suis R61.</title>
        <authorList>
            <person name="Hu P."/>
            <person name="Yang M."/>
            <person name="Jin M."/>
            <person name="Xiao J."/>
        </authorList>
    </citation>
    <scope>NUCLEOTIDE SEQUENCE [LARGE SCALE GENOMIC DNA]</scope>
    <source>
        <strain evidence="4 5">R61</strain>
    </source>
</reference>
<protein>
    <recommendedName>
        <fullName evidence="3">tRNA(Met) cytidine acetate ligase</fullName>
        <ecNumber evidence="3">6.3.4.-</ecNumber>
    </recommendedName>
</protein>
<sequence length="376" mass="42049">MISGIIAEYNPFHTGHKYLLEQAEGLKIVVMSGNFMQRGEPAIVDKWTRAQMALEHGADLVVEMPFLVSVQSADHFAKGAISILHRLGVEKLVFGTEEMLDYQKIADIYVDKSEEMENFVKNLPDHLSYPQKTQAMWQEFAGLTFTGDTPNHILALAYAKAVAGTGIQLSPVQRQGAGFHSEEVETTYASATAIRKGAAQLDSVRDFLPSASLFEEATKVSWRNYFPLLRYQIATHPDLSQVFQVNEELASRIRSAIGSVATVEELVEAVATKRYTKARVRRVLTYILVNAMESPLPESVHVLGFSTRGQAYLKTVKERVDLVTRIGKEPWDSLTQQADAVYQLGADAMAEQTYGCVPVKVEWDEKRENRKFLSLT</sequence>
<dbReference type="EC" id="6.3.4.-" evidence="3"/>
<keyword evidence="3" id="KW-0067">ATP-binding</keyword>
<keyword evidence="1 3" id="KW-0436">Ligase</keyword>
<dbReference type="GO" id="GO:0005524">
    <property type="term" value="F:ATP binding"/>
    <property type="evidence" value="ECO:0007669"/>
    <property type="project" value="UniProtKB-KW"/>
</dbReference>
<dbReference type="AlphaFoldDB" id="A0AA87F8H4"/>
<comment type="caution">
    <text evidence="4">The sequence shown here is derived from an EMBL/GenBank/DDBJ whole genome shotgun (WGS) entry which is preliminary data.</text>
</comment>
<dbReference type="NCBIfam" id="NF010191">
    <property type="entry name" value="PRK13670.1"/>
    <property type="match status" value="1"/>
</dbReference>
<comment type="caution">
    <text evidence="3">Lacks conserved residue(s) required for the propagation of feature annotation.</text>
</comment>
<dbReference type="PANTHER" id="PTHR37825">
    <property type="entry name" value="TRNA(MET) CYTIDINE ACETATE LIGASE"/>
    <property type="match status" value="1"/>
</dbReference>
<gene>
    <name evidence="3" type="primary">tmcAL</name>
    <name evidence="4" type="ORF">SSUR61_1327</name>
</gene>
<dbReference type="PANTHER" id="PTHR37825:SF1">
    <property type="entry name" value="TRNA(MET) CYTIDINE ACETATE LIGASE"/>
    <property type="match status" value="1"/>
</dbReference>
<evidence type="ECO:0000256" key="3">
    <source>
        <dbReference type="HAMAP-Rule" id="MF_01539"/>
    </source>
</evidence>
<dbReference type="Gene3D" id="3.40.50.620">
    <property type="entry name" value="HUPs"/>
    <property type="match status" value="1"/>
</dbReference>
<dbReference type="GO" id="GO:0005737">
    <property type="term" value="C:cytoplasm"/>
    <property type="evidence" value="ECO:0007669"/>
    <property type="project" value="UniProtKB-SubCell"/>
</dbReference>
<feature type="binding site" evidence="3">
    <location>
        <begin position="6"/>
        <end position="19"/>
    </location>
    <ligand>
        <name>ATP</name>
        <dbReference type="ChEBI" id="CHEBI:30616"/>
    </ligand>
</feature>
<comment type="subcellular location">
    <subcellularLocation>
        <location evidence="3">Cytoplasm</location>
    </subcellularLocation>
</comment>
<evidence type="ECO:0000256" key="1">
    <source>
        <dbReference type="ARBA" id="ARBA00022598"/>
    </source>
</evidence>
<dbReference type="RefSeq" id="WP_004195283.1">
    <property type="nucleotide sequence ID" value="NZ_AEYY01000039.1"/>
</dbReference>
<dbReference type="Proteomes" id="UP000004014">
    <property type="component" value="Unassembled WGS sequence"/>
</dbReference>
<evidence type="ECO:0000313" key="4">
    <source>
        <dbReference type="EMBL" id="EHC02817.1"/>
    </source>
</evidence>
<organism evidence="4 5">
    <name type="scientific">Streptococcus suis R61</name>
    <dbReference type="NCBI Taxonomy" id="996306"/>
    <lineage>
        <taxon>Bacteria</taxon>
        <taxon>Bacillati</taxon>
        <taxon>Bacillota</taxon>
        <taxon>Bacilli</taxon>
        <taxon>Lactobacillales</taxon>
        <taxon>Streptococcaceae</taxon>
        <taxon>Streptococcus</taxon>
    </lineage>
</organism>
<dbReference type="GO" id="GO:0006400">
    <property type="term" value="P:tRNA modification"/>
    <property type="evidence" value="ECO:0007669"/>
    <property type="project" value="UniProtKB-UniRule"/>
</dbReference>